<accession>A0A4Q1QS61</accession>
<protein>
    <submittedName>
        <fullName evidence="2">DUF1453 domain-containing protein</fullName>
    </submittedName>
</protein>
<dbReference type="AlphaFoldDB" id="A0A4Q1QS61"/>
<name>A0A4Q1QS61_9ACTN</name>
<organism evidence="2 3">
    <name type="scientific">Streptomyces sioyaensis</name>
    <dbReference type="NCBI Taxonomy" id="67364"/>
    <lineage>
        <taxon>Bacteria</taxon>
        <taxon>Bacillati</taxon>
        <taxon>Actinomycetota</taxon>
        <taxon>Actinomycetes</taxon>
        <taxon>Kitasatosporales</taxon>
        <taxon>Streptomycetaceae</taxon>
        <taxon>Streptomyces</taxon>
    </lineage>
</organism>
<gene>
    <name evidence="2" type="ORF">EST54_21930</name>
</gene>
<reference evidence="2 3" key="1">
    <citation type="submission" date="2019-01" db="EMBL/GenBank/DDBJ databases">
        <title>Draft genome sequences of the type strain Streptomyces sioyaensis DSM 40032 and its novel strain, TM32, a thermotolerant antibiotics-producing actinobacterium.</title>
        <authorList>
            <person name="Nakaew N."/>
            <person name="Lumyong S."/>
            <person name="Sloan W.T."/>
            <person name="Sungthong R."/>
        </authorList>
    </citation>
    <scope>NUCLEOTIDE SEQUENCE [LARGE SCALE GENOMIC DNA]</scope>
    <source>
        <strain evidence="2 3">DSM 40032</strain>
    </source>
</reference>
<feature type="transmembrane region" description="Helical" evidence="1">
    <location>
        <begin position="6"/>
        <end position="27"/>
    </location>
</feature>
<keyword evidence="3" id="KW-1185">Reference proteome</keyword>
<feature type="transmembrane region" description="Helical" evidence="1">
    <location>
        <begin position="39"/>
        <end position="57"/>
    </location>
</feature>
<dbReference type="EMBL" id="SDIF01000068">
    <property type="protein sequence ID" value="RXS64526.1"/>
    <property type="molecule type" value="Genomic_DNA"/>
</dbReference>
<feature type="transmembrane region" description="Helical" evidence="1">
    <location>
        <begin position="106"/>
        <end position="128"/>
    </location>
</feature>
<evidence type="ECO:0000313" key="2">
    <source>
        <dbReference type="EMBL" id="RXS64526.1"/>
    </source>
</evidence>
<sequence length="167" mass="17671">MEGQVMSGTLNIVVITGVIALVFIRQFAAQRISSEGKAWWLIPVVLTVMAVRQPGLVDPAHHVASAVLLGLEILIGLACGAGWAWTTRIWTDEDGAVWTKGSWAAAGVWLCGMVLRVGLMGIAAAMGIHQGSAATMLSVAAMLLTRAGVTTWRAQVVHRTYRVPVAG</sequence>
<keyword evidence="1" id="KW-1133">Transmembrane helix</keyword>
<comment type="caution">
    <text evidence="2">The sequence shown here is derived from an EMBL/GenBank/DDBJ whole genome shotgun (WGS) entry which is preliminary data.</text>
</comment>
<dbReference type="Proteomes" id="UP000289482">
    <property type="component" value="Unassembled WGS sequence"/>
</dbReference>
<proteinExistence type="predicted"/>
<evidence type="ECO:0000313" key="3">
    <source>
        <dbReference type="Proteomes" id="UP000289482"/>
    </source>
</evidence>
<keyword evidence="1" id="KW-0472">Membrane</keyword>
<keyword evidence="1" id="KW-0812">Transmembrane</keyword>
<feature type="transmembrane region" description="Helical" evidence="1">
    <location>
        <begin position="63"/>
        <end position="85"/>
    </location>
</feature>
<evidence type="ECO:0000256" key="1">
    <source>
        <dbReference type="SAM" id="Phobius"/>
    </source>
</evidence>